<evidence type="ECO:0000313" key="2">
    <source>
        <dbReference type="EMBL" id="CAI5767437.1"/>
    </source>
</evidence>
<dbReference type="AlphaFoldDB" id="A0AA35P0R0"/>
<accession>A0AA35P0R0</accession>
<keyword evidence="3" id="KW-1185">Reference proteome</keyword>
<dbReference type="EMBL" id="OX395127">
    <property type="protein sequence ID" value="CAI5767437.1"/>
    <property type="molecule type" value="Genomic_DNA"/>
</dbReference>
<name>A0AA35P0R0_9SAUR</name>
<proteinExistence type="predicted"/>
<reference evidence="2" key="1">
    <citation type="submission" date="2022-12" db="EMBL/GenBank/DDBJ databases">
        <authorList>
            <person name="Alioto T."/>
            <person name="Alioto T."/>
            <person name="Gomez Garrido J."/>
        </authorList>
    </citation>
    <scope>NUCLEOTIDE SEQUENCE</scope>
</reference>
<evidence type="ECO:0000313" key="3">
    <source>
        <dbReference type="Proteomes" id="UP001178461"/>
    </source>
</evidence>
<gene>
    <name evidence="2" type="ORF">PODLI_1B012254</name>
</gene>
<feature type="region of interest" description="Disordered" evidence="1">
    <location>
        <begin position="86"/>
        <end position="108"/>
    </location>
</feature>
<organism evidence="2 3">
    <name type="scientific">Podarcis lilfordi</name>
    <name type="common">Lilford's wall lizard</name>
    <dbReference type="NCBI Taxonomy" id="74358"/>
    <lineage>
        <taxon>Eukaryota</taxon>
        <taxon>Metazoa</taxon>
        <taxon>Chordata</taxon>
        <taxon>Craniata</taxon>
        <taxon>Vertebrata</taxon>
        <taxon>Euteleostomi</taxon>
        <taxon>Lepidosauria</taxon>
        <taxon>Squamata</taxon>
        <taxon>Bifurcata</taxon>
        <taxon>Unidentata</taxon>
        <taxon>Episquamata</taxon>
        <taxon>Laterata</taxon>
        <taxon>Lacertibaenia</taxon>
        <taxon>Lacertidae</taxon>
        <taxon>Podarcis</taxon>
    </lineage>
</organism>
<dbReference type="Proteomes" id="UP001178461">
    <property type="component" value="Chromosome 2"/>
</dbReference>
<protein>
    <submittedName>
        <fullName evidence="2">Uncharacterized protein</fullName>
    </submittedName>
</protein>
<sequence>MAELAAGAVFAASRPRSAILKAQLAASGFHVRGLRFANRGNGLRAELSLARLLEPRRRRRKSLNPPGGARAILSNGISRLFECGLSRGRSSPRGHPDLRHARVSGNLM</sequence>
<evidence type="ECO:0000256" key="1">
    <source>
        <dbReference type="SAM" id="MobiDB-lite"/>
    </source>
</evidence>